<keyword evidence="2" id="KW-1133">Transmembrane helix</keyword>
<dbReference type="VEuPathDB" id="FungiDB:ACJ73_08357"/>
<gene>
    <name evidence="3" type="ORF">ACJ73_08357</name>
</gene>
<organism evidence="3 4">
    <name type="scientific">Blastomyces percursus</name>
    <dbReference type="NCBI Taxonomy" id="1658174"/>
    <lineage>
        <taxon>Eukaryota</taxon>
        <taxon>Fungi</taxon>
        <taxon>Dikarya</taxon>
        <taxon>Ascomycota</taxon>
        <taxon>Pezizomycotina</taxon>
        <taxon>Eurotiomycetes</taxon>
        <taxon>Eurotiomycetidae</taxon>
        <taxon>Onygenales</taxon>
        <taxon>Ajellomycetaceae</taxon>
        <taxon>Blastomyces</taxon>
    </lineage>
</organism>
<sequence>MDLIAGNRAADENTVVKADSTDITSAKPSTESDIESKHANRDPYLLKGRLAIIGYTAVGIQVAAFSAIASTYATGSYKPVAGSIFRKQKSLGLRLE</sequence>
<keyword evidence="4" id="KW-1185">Reference proteome</keyword>
<feature type="transmembrane region" description="Helical" evidence="2">
    <location>
        <begin position="50"/>
        <end position="73"/>
    </location>
</feature>
<proteinExistence type="predicted"/>
<evidence type="ECO:0000256" key="2">
    <source>
        <dbReference type="SAM" id="Phobius"/>
    </source>
</evidence>
<feature type="compositionally biased region" description="Polar residues" evidence="1">
    <location>
        <begin position="21"/>
        <end position="31"/>
    </location>
</feature>
<evidence type="ECO:0000256" key="1">
    <source>
        <dbReference type="SAM" id="MobiDB-lite"/>
    </source>
</evidence>
<accession>A0A1J9PVI3</accession>
<evidence type="ECO:0000313" key="4">
    <source>
        <dbReference type="Proteomes" id="UP000242791"/>
    </source>
</evidence>
<reference evidence="3 4" key="1">
    <citation type="submission" date="2015-08" db="EMBL/GenBank/DDBJ databases">
        <title>Emmonsia species relationships and genome sequence.</title>
        <authorList>
            <person name="Cuomo C.A."/>
            <person name="Schwartz I.S."/>
            <person name="Kenyon C."/>
            <person name="De Hoog G.S."/>
            <person name="Govender N.P."/>
            <person name="Botha A."/>
            <person name="Moreno L."/>
            <person name="De Vries M."/>
            <person name="Munoz J.F."/>
            <person name="Stielow J.B."/>
        </authorList>
    </citation>
    <scope>NUCLEOTIDE SEQUENCE [LARGE SCALE GENOMIC DNA]</scope>
    <source>
        <strain evidence="3 4">EI222</strain>
    </source>
</reference>
<protein>
    <submittedName>
        <fullName evidence="3">Uncharacterized protein</fullName>
    </submittedName>
</protein>
<dbReference type="Proteomes" id="UP000242791">
    <property type="component" value="Unassembled WGS sequence"/>
</dbReference>
<dbReference type="AlphaFoldDB" id="A0A1J9PVI3"/>
<dbReference type="OrthoDB" id="2585655at2759"/>
<name>A0A1J9PVI3_9EURO</name>
<dbReference type="STRING" id="1658174.A0A1J9PVI3"/>
<evidence type="ECO:0000313" key="3">
    <source>
        <dbReference type="EMBL" id="OJD20310.1"/>
    </source>
</evidence>
<keyword evidence="2" id="KW-0812">Transmembrane</keyword>
<feature type="region of interest" description="Disordered" evidence="1">
    <location>
        <begin position="16"/>
        <end position="38"/>
    </location>
</feature>
<keyword evidence="2" id="KW-0472">Membrane</keyword>
<dbReference type="EMBL" id="LGTZ01001945">
    <property type="protein sequence ID" value="OJD20310.1"/>
    <property type="molecule type" value="Genomic_DNA"/>
</dbReference>
<comment type="caution">
    <text evidence="3">The sequence shown here is derived from an EMBL/GenBank/DDBJ whole genome shotgun (WGS) entry which is preliminary data.</text>
</comment>